<evidence type="ECO:0000313" key="5">
    <source>
        <dbReference type="Proteomes" id="UP001567538"/>
    </source>
</evidence>
<evidence type="ECO:0000256" key="1">
    <source>
        <dbReference type="SAM" id="MobiDB-lite"/>
    </source>
</evidence>
<dbReference type="EMBL" id="JBEAFC010000011">
    <property type="protein sequence ID" value="KAL1535366.1"/>
    <property type="molecule type" value="Genomic_DNA"/>
</dbReference>
<dbReference type="Pfam" id="PF00004">
    <property type="entry name" value="AAA"/>
    <property type="match status" value="1"/>
</dbReference>
<feature type="domain" description="AAA+ ATPase At3g28540-like C-terminal" evidence="3">
    <location>
        <begin position="43"/>
        <end position="114"/>
    </location>
</feature>
<name>A0ABD1FU45_SALDI</name>
<comment type="caution">
    <text evidence="4">The sequence shown here is derived from an EMBL/GenBank/DDBJ whole genome shotgun (WGS) entry which is preliminary data.</text>
</comment>
<dbReference type="Gene3D" id="3.40.50.300">
    <property type="entry name" value="P-loop containing nucleotide triphosphate hydrolases"/>
    <property type="match status" value="1"/>
</dbReference>
<dbReference type="Proteomes" id="UP001567538">
    <property type="component" value="Unassembled WGS sequence"/>
</dbReference>
<dbReference type="InterPro" id="IPR027417">
    <property type="entry name" value="P-loop_NTPase"/>
</dbReference>
<reference evidence="4 5" key="1">
    <citation type="submission" date="2024-06" db="EMBL/GenBank/DDBJ databases">
        <title>A chromosome level genome sequence of Diviner's sage (Salvia divinorum).</title>
        <authorList>
            <person name="Ford S.A."/>
            <person name="Ro D.-K."/>
            <person name="Ness R.W."/>
            <person name="Phillips M.A."/>
        </authorList>
    </citation>
    <scope>NUCLEOTIDE SEQUENCE [LARGE SCALE GENOMIC DNA]</scope>
    <source>
        <strain evidence="4">SAF-2024a</strain>
        <tissue evidence="4">Leaf</tissue>
    </source>
</reference>
<dbReference type="Pfam" id="PF25568">
    <property type="entry name" value="AAA_lid_At3g28540"/>
    <property type="match status" value="1"/>
</dbReference>
<dbReference type="AlphaFoldDB" id="A0ABD1FU45"/>
<organism evidence="4 5">
    <name type="scientific">Salvia divinorum</name>
    <name type="common">Maria pastora</name>
    <name type="synonym">Diviner's sage</name>
    <dbReference type="NCBI Taxonomy" id="28513"/>
    <lineage>
        <taxon>Eukaryota</taxon>
        <taxon>Viridiplantae</taxon>
        <taxon>Streptophyta</taxon>
        <taxon>Embryophyta</taxon>
        <taxon>Tracheophyta</taxon>
        <taxon>Spermatophyta</taxon>
        <taxon>Magnoliopsida</taxon>
        <taxon>eudicotyledons</taxon>
        <taxon>Gunneridae</taxon>
        <taxon>Pentapetalae</taxon>
        <taxon>asterids</taxon>
        <taxon>lamiids</taxon>
        <taxon>Lamiales</taxon>
        <taxon>Lamiaceae</taxon>
        <taxon>Nepetoideae</taxon>
        <taxon>Mentheae</taxon>
        <taxon>Salviinae</taxon>
        <taxon>Salvia</taxon>
        <taxon>Salvia subgen. Calosphace</taxon>
    </lineage>
</organism>
<dbReference type="InterPro" id="IPR058017">
    <property type="entry name" value="At3g28540-like_C"/>
</dbReference>
<dbReference type="InterPro" id="IPR050747">
    <property type="entry name" value="Mitochondrial_chaperone_BCS1"/>
</dbReference>
<dbReference type="Gene3D" id="6.10.280.40">
    <property type="match status" value="1"/>
</dbReference>
<evidence type="ECO:0000259" key="2">
    <source>
        <dbReference type="Pfam" id="PF00004"/>
    </source>
</evidence>
<gene>
    <name evidence="4" type="ORF">AAHA92_28149</name>
</gene>
<feature type="domain" description="ATPase AAA-type core" evidence="2">
    <location>
        <begin position="10"/>
        <end position="41"/>
    </location>
</feature>
<protein>
    <submittedName>
        <fullName evidence="4">AAA-ATPase-like protein</fullName>
    </submittedName>
</protein>
<feature type="region of interest" description="Disordered" evidence="1">
    <location>
        <begin position="108"/>
        <end position="132"/>
    </location>
</feature>
<accession>A0ABD1FU45</accession>
<evidence type="ECO:0000313" key="4">
    <source>
        <dbReference type="EMBL" id="KAL1535366.1"/>
    </source>
</evidence>
<sequence>MDGLWSASGGERIFIFTTNHVDKIDEALIRRGRMDKHIEMSYCCFEAFKALAKNYLGLDSHDKFDAVRRLLSETEISTADVAESLVPKSPEIGADECLENLMAALRKAKGEKESRDGEKMGEGEKMGGEIEEKERRRGEVWRRIRKQIMRVVAEK</sequence>
<evidence type="ECO:0000259" key="3">
    <source>
        <dbReference type="Pfam" id="PF25568"/>
    </source>
</evidence>
<dbReference type="SUPFAM" id="SSF52540">
    <property type="entry name" value="P-loop containing nucleoside triphosphate hydrolases"/>
    <property type="match status" value="1"/>
</dbReference>
<dbReference type="InterPro" id="IPR003959">
    <property type="entry name" value="ATPase_AAA_core"/>
</dbReference>
<proteinExistence type="predicted"/>
<keyword evidence="5" id="KW-1185">Reference proteome</keyword>
<dbReference type="PANTHER" id="PTHR23070">
    <property type="entry name" value="BCS1 AAA-TYPE ATPASE"/>
    <property type="match status" value="1"/>
</dbReference>